<keyword evidence="2" id="KW-1185">Reference proteome</keyword>
<dbReference type="AlphaFoldDB" id="A0A4Y7TQQ3"/>
<gene>
    <name evidence="1" type="ORF">FA13DRAFT_1727417</name>
</gene>
<accession>A0A4Y7TQQ3</accession>
<evidence type="ECO:0000313" key="2">
    <source>
        <dbReference type="Proteomes" id="UP000298030"/>
    </source>
</evidence>
<protein>
    <submittedName>
        <fullName evidence="1">Uncharacterized protein</fullName>
    </submittedName>
</protein>
<dbReference type="EMBL" id="QPFP01000006">
    <property type="protein sequence ID" value="TEB35879.1"/>
    <property type="molecule type" value="Genomic_DNA"/>
</dbReference>
<organism evidence="1 2">
    <name type="scientific">Coprinellus micaceus</name>
    <name type="common">Glistening ink-cap mushroom</name>
    <name type="synonym">Coprinus micaceus</name>
    <dbReference type="NCBI Taxonomy" id="71717"/>
    <lineage>
        <taxon>Eukaryota</taxon>
        <taxon>Fungi</taxon>
        <taxon>Dikarya</taxon>
        <taxon>Basidiomycota</taxon>
        <taxon>Agaricomycotina</taxon>
        <taxon>Agaricomycetes</taxon>
        <taxon>Agaricomycetidae</taxon>
        <taxon>Agaricales</taxon>
        <taxon>Agaricineae</taxon>
        <taxon>Psathyrellaceae</taxon>
        <taxon>Coprinellus</taxon>
    </lineage>
</organism>
<name>A0A4Y7TQQ3_COPMI</name>
<proteinExistence type="predicted"/>
<sequence length="65" mass="7152">MLDWGLGAKCVLCQATPTQVSGFVDGWIVRRWSDGMEDQSSSVSVHSTYLEEIELGSLPLPSKRP</sequence>
<comment type="caution">
    <text evidence="1">The sequence shown here is derived from an EMBL/GenBank/DDBJ whole genome shotgun (WGS) entry which is preliminary data.</text>
</comment>
<dbReference type="Proteomes" id="UP000298030">
    <property type="component" value="Unassembled WGS sequence"/>
</dbReference>
<reference evidence="1 2" key="1">
    <citation type="journal article" date="2019" name="Nat. Ecol. Evol.">
        <title>Megaphylogeny resolves global patterns of mushroom evolution.</title>
        <authorList>
            <person name="Varga T."/>
            <person name="Krizsan K."/>
            <person name="Foldi C."/>
            <person name="Dima B."/>
            <person name="Sanchez-Garcia M."/>
            <person name="Sanchez-Ramirez S."/>
            <person name="Szollosi G.J."/>
            <person name="Szarkandi J.G."/>
            <person name="Papp V."/>
            <person name="Albert L."/>
            <person name="Andreopoulos W."/>
            <person name="Angelini C."/>
            <person name="Antonin V."/>
            <person name="Barry K.W."/>
            <person name="Bougher N.L."/>
            <person name="Buchanan P."/>
            <person name="Buyck B."/>
            <person name="Bense V."/>
            <person name="Catcheside P."/>
            <person name="Chovatia M."/>
            <person name="Cooper J."/>
            <person name="Damon W."/>
            <person name="Desjardin D."/>
            <person name="Finy P."/>
            <person name="Geml J."/>
            <person name="Haridas S."/>
            <person name="Hughes K."/>
            <person name="Justo A."/>
            <person name="Karasinski D."/>
            <person name="Kautmanova I."/>
            <person name="Kiss B."/>
            <person name="Kocsube S."/>
            <person name="Kotiranta H."/>
            <person name="LaButti K.M."/>
            <person name="Lechner B.E."/>
            <person name="Liimatainen K."/>
            <person name="Lipzen A."/>
            <person name="Lukacs Z."/>
            <person name="Mihaltcheva S."/>
            <person name="Morgado L.N."/>
            <person name="Niskanen T."/>
            <person name="Noordeloos M.E."/>
            <person name="Ohm R.A."/>
            <person name="Ortiz-Santana B."/>
            <person name="Ovrebo C."/>
            <person name="Racz N."/>
            <person name="Riley R."/>
            <person name="Savchenko A."/>
            <person name="Shiryaev A."/>
            <person name="Soop K."/>
            <person name="Spirin V."/>
            <person name="Szebenyi C."/>
            <person name="Tomsovsky M."/>
            <person name="Tulloss R.E."/>
            <person name="Uehling J."/>
            <person name="Grigoriev I.V."/>
            <person name="Vagvolgyi C."/>
            <person name="Papp T."/>
            <person name="Martin F.M."/>
            <person name="Miettinen O."/>
            <person name="Hibbett D.S."/>
            <person name="Nagy L.G."/>
        </authorList>
    </citation>
    <scope>NUCLEOTIDE SEQUENCE [LARGE SCALE GENOMIC DNA]</scope>
    <source>
        <strain evidence="1 2">FP101781</strain>
    </source>
</reference>
<evidence type="ECO:0000313" key="1">
    <source>
        <dbReference type="EMBL" id="TEB35879.1"/>
    </source>
</evidence>